<feature type="binding site" evidence="3">
    <location>
        <position position="475"/>
    </location>
    <ligand>
        <name>Zn(2+)</name>
        <dbReference type="ChEBI" id="CHEBI:29105"/>
        <label>2</label>
    </ligand>
</feature>
<comment type="cofactor">
    <cofactor evidence="3">
        <name>Mg(2+)</name>
        <dbReference type="ChEBI" id="CHEBI:18420"/>
    </cofactor>
    <text evidence="3">Binds 1 Mg(2+) ion.</text>
</comment>
<dbReference type="CDD" id="cd16012">
    <property type="entry name" value="ALP"/>
    <property type="match status" value="1"/>
</dbReference>
<dbReference type="PROSITE" id="PS51257">
    <property type="entry name" value="PROKAR_LIPOPROTEIN"/>
    <property type="match status" value="1"/>
</dbReference>
<feature type="binding site" evidence="3">
    <location>
        <position position="169"/>
    </location>
    <ligand>
        <name>Mg(2+)</name>
        <dbReference type="ChEBI" id="CHEBI:18420"/>
    </ligand>
</feature>
<dbReference type="InterPro" id="IPR001952">
    <property type="entry name" value="Alkaline_phosphatase"/>
</dbReference>
<dbReference type="EMBL" id="QPIZ01000041">
    <property type="protein sequence ID" value="RCW26099.1"/>
    <property type="molecule type" value="Genomic_DNA"/>
</dbReference>
<evidence type="ECO:0000313" key="7">
    <source>
        <dbReference type="Proteomes" id="UP000252733"/>
    </source>
</evidence>
<evidence type="ECO:0000256" key="5">
    <source>
        <dbReference type="SAM" id="SignalP"/>
    </source>
</evidence>
<name>A0A2T0WZ54_9BACT</name>
<dbReference type="Proteomes" id="UP000252733">
    <property type="component" value="Unassembled WGS sequence"/>
</dbReference>
<dbReference type="SMART" id="SM00098">
    <property type="entry name" value="alkPPc"/>
    <property type="match status" value="1"/>
</dbReference>
<evidence type="ECO:0000256" key="2">
    <source>
        <dbReference type="PIRSR" id="PIRSR601952-1"/>
    </source>
</evidence>
<keyword evidence="7" id="KW-1185">Reference proteome</keyword>
<proteinExistence type="inferred from homology"/>
<feature type="binding site" evidence="3">
    <location>
        <position position="348"/>
    </location>
    <ligand>
        <name>Zn(2+)</name>
        <dbReference type="ChEBI" id="CHEBI:29105"/>
        <label>2</label>
    </ligand>
</feature>
<feature type="active site" description="Phosphoserine intermediate" evidence="2">
    <location>
        <position position="115"/>
    </location>
</feature>
<dbReference type="PRINTS" id="PR00113">
    <property type="entry name" value="ALKPHPHTASE"/>
</dbReference>
<dbReference type="OrthoDB" id="9794455at2"/>
<feature type="chain" id="PRO_5030056564" evidence="5">
    <location>
        <begin position="25"/>
        <end position="513"/>
    </location>
</feature>
<dbReference type="RefSeq" id="WP_106154565.1">
    <property type="nucleotide sequence ID" value="NZ_PVTS01000022.1"/>
</dbReference>
<protein>
    <submittedName>
        <fullName evidence="6">Alkaline phosphatase</fullName>
    </submittedName>
</protein>
<evidence type="ECO:0000313" key="6">
    <source>
        <dbReference type="EMBL" id="RCW26099.1"/>
    </source>
</evidence>
<comment type="caution">
    <text evidence="6">The sequence shown here is derived from an EMBL/GenBank/DDBJ whole genome shotgun (WGS) entry which is preliminary data.</text>
</comment>
<dbReference type="GO" id="GO:0046872">
    <property type="term" value="F:metal ion binding"/>
    <property type="evidence" value="ECO:0007669"/>
    <property type="project" value="UniProtKB-KW"/>
</dbReference>
<feature type="signal peptide" evidence="5">
    <location>
        <begin position="1"/>
        <end position="24"/>
    </location>
</feature>
<dbReference type="InterPro" id="IPR017850">
    <property type="entry name" value="Alkaline_phosphatase_core_sf"/>
</dbReference>
<evidence type="ECO:0000256" key="1">
    <source>
        <dbReference type="ARBA" id="ARBA00022553"/>
    </source>
</evidence>
<evidence type="ECO:0000256" key="3">
    <source>
        <dbReference type="PIRSR" id="PIRSR601952-2"/>
    </source>
</evidence>
<evidence type="ECO:0000256" key="4">
    <source>
        <dbReference type="RuleBase" id="RU003946"/>
    </source>
</evidence>
<dbReference type="Pfam" id="PF00245">
    <property type="entry name" value="Alk_phosphatase"/>
    <property type="match status" value="1"/>
</dbReference>
<keyword evidence="5" id="KW-0732">Signal</keyword>
<dbReference type="GO" id="GO:0004035">
    <property type="term" value="F:alkaline phosphatase activity"/>
    <property type="evidence" value="ECO:0007669"/>
    <property type="project" value="TreeGrafter"/>
</dbReference>
<feature type="binding site" evidence="3">
    <location>
        <position position="63"/>
    </location>
    <ligand>
        <name>Mg(2+)</name>
        <dbReference type="ChEBI" id="CHEBI:18420"/>
    </ligand>
</feature>
<dbReference type="SUPFAM" id="SSF53649">
    <property type="entry name" value="Alkaline phosphatase-like"/>
    <property type="match status" value="1"/>
</dbReference>
<accession>A0A2T0WZ54</accession>
<organism evidence="6 7">
    <name type="scientific">Marinilabilia salmonicolor</name>
    <dbReference type="NCBI Taxonomy" id="989"/>
    <lineage>
        <taxon>Bacteria</taxon>
        <taxon>Pseudomonadati</taxon>
        <taxon>Bacteroidota</taxon>
        <taxon>Bacteroidia</taxon>
        <taxon>Marinilabiliales</taxon>
        <taxon>Marinilabiliaceae</taxon>
        <taxon>Marinilabilia</taxon>
    </lineage>
</organism>
<dbReference type="AlphaFoldDB" id="A0A2T0WZ54"/>
<feature type="binding site" evidence="3">
    <location>
        <position position="63"/>
    </location>
    <ligand>
        <name>Zn(2+)</name>
        <dbReference type="ChEBI" id="CHEBI:29105"/>
        <label>2</label>
    </ligand>
</feature>
<dbReference type="Gene3D" id="3.40.720.10">
    <property type="entry name" value="Alkaline Phosphatase, subunit A"/>
    <property type="match status" value="1"/>
</dbReference>
<comment type="cofactor">
    <cofactor evidence="3">
        <name>Zn(2+)</name>
        <dbReference type="ChEBI" id="CHEBI:29105"/>
    </cofactor>
    <text evidence="3">Binds 2 Zn(2+) ions.</text>
</comment>
<feature type="binding site" evidence="3">
    <location>
        <position position="309"/>
    </location>
    <ligand>
        <name>Zn(2+)</name>
        <dbReference type="ChEBI" id="CHEBI:29105"/>
        <label>2</label>
    </ligand>
</feature>
<keyword evidence="3" id="KW-0862">Zinc</keyword>
<sequence length="513" mass="55901">MKVKNFFKLFVLMLALSVSFYSCDDDDNEQEIEEVVNDDTKGTNEEEVVVESAPKYVFFFIGDGMSSPQINVTEAALNDPDFQLKSVGIGKLNLRQLPVTGMQTTHAEDRYITGSAAAATALATGKKTTIGTISMNGDHSGNIKTMAEMARDKGMKVGIISSVSIDHATPACFYAHNESRNNYQEIGQDLINSGFDYFAGGNVRFNKYKDYSLADFKSDAQGKGYSYVSSKTDFDELNEGSGKVIATLKSLESFTGDGSAMPYAIDLDEQANDDKISLADFTKKGIEVLDNENGFFMMVEGGKIDWACHANDVVSAAMDMMAFDDALGVALEFYNQHPDETLIVVTGDHECGGLTLGFAATGYETAFDLLKYQSRSFWSFTNDVIGWAQTGEKTFQEALSDVQKVFGLGDAGKGLALSDYEKGLLEDAFNRSMTGESAHANEELAVIYGYYDPFTVTVTHILNNKAGIDWTSYSHTGTPVPVFALGIGQEAFGGYYDNTDIGNKIIDIALLNQ</sequence>
<dbReference type="PANTHER" id="PTHR11596:SF5">
    <property type="entry name" value="ALKALINE PHOSPHATASE"/>
    <property type="match status" value="1"/>
</dbReference>
<feature type="binding site" evidence="3">
    <location>
        <position position="300"/>
    </location>
    <ligand>
        <name>Mg(2+)</name>
        <dbReference type="ChEBI" id="CHEBI:18420"/>
    </ligand>
</feature>
<keyword evidence="1" id="KW-0597">Phosphoprotein</keyword>
<feature type="binding site" evidence="3">
    <location>
        <position position="349"/>
    </location>
    <ligand>
        <name>Zn(2+)</name>
        <dbReference type="ChEBI" id="CHEBI:29105"/>
        <label>1</label>
    </ligand>
</feature>
<dbReference type="Gene3D" id="1.10.60.40">
    <property type="match status" value="1"/>
</dbReference>
<gene>
    <name evidence="6" type="ORF">DFO77_14118</name>
</gene>
<dbReference type="PANTHER" id="PTHR11596">
    <property type="entry name" value="ALKALINE PHOSPHATASE"/>
    <property type="match status" value="1"/>
</dbReference>
<feature type="binding site" evidence="3">
    <location>
        <position position="167"/>
    </location>
    <ligand>
        <name>Mg(2+)</name>
        <dbReference type="ChEBI" id="CHEBI:18420"/>
    </ligand>
</feature>
<keyword evidence="3" id="KW-0460">Magnesium</keyword>
<keyword evidence="3" id="KW-0479">Metal-binding</keyword>
<feature type="binding site" evidence="3">
    <location>
        <position position="305"/>
    </location>
    <ligand>
        <name>Zn(2+)</name>
        <dbReference type="ChEBI" id="CHEBI:29105"/>
        <label>2</label>
    </ligand>
</feature>
<reference evidence="6 7" key="1">
    <citation type="submission" date="2018-07" db="EMBL/GenBank/DDBJ databases">
        <title>Freshwater and sediment microbial communities from various areas in North America, analyzing microbe dynamics in response to fracking.</title>
        <authorList>
            <person name="Lamendella R."/>
        </authorList>
    </citation>
    <scope>NUCLEOTIDE SEQUENCE [LARGE SCALE GENOMIC DNA]</scope>
    <source>
        <strain evidence="6 7">160A</strain>
    </source>
</reference>
<comment type="similarity">
    <text evidence="4">Belongs to the alkaline phosphatase family.</text>
</comment>